<evidence type="ECO:0000313" key="1">
    <source>
        <dbReference type="EMBL" id="GAA0490531.1"/>
    </source>
</evidence>
<dbReference type="Proteomes" id="UP001500880">
    <property type="component" value="Unassembled WGS sequence"/>
</dbReference>
<proteinExistence type="predicted"/>
<name>A0ABP3L0E6_9BACI</name>
<reference evidence="2" key="1">
    <citation type="journal article" date="2019" name="Int. J. Syst. Evol. Microbiol.">
        <title>The Global Catalogue of Microorganisms (GCM) 10K type strain sequencing project: providing services to taxonomists for standard genome sequencing and annotation.</title>
        <authorList>
            <consortium name="The Broad Institute Genomics Platform"/>
            <consortium name="The Broad Institute Genome Sequencing Center for Infectious Disease"/>
            <person name="Wu L."/>
            <person name="Ma J."/>
        </authorList>
    </citation>
    <scope>NUCLEOTIDE SEQUENCE [LARGE SCALE GENOMIC DNA]</scope>
    <source>
        <strain evidence="2">JCM 12389</strain>
    </source>
</reference>
<organism evidence="1 2">
    <name type="scientific">Salinibacillus aidingensis</name>
    <dbReference type="NCBI Taxonomy" id="237684"/>
    <lineage>
        <taxon>Bacteria</taxon>
        <taxon>Bacillati</taxon>
        <taxon>Bacillota</taxon>
        <taxon>Bacilli</taxon>
        <taxon>Bacillales</taxon>
        <taxon>Bacillaceae</taxon>
        <taxon>Salinibacillus</taxon>
    </lineage>
</organism>
<protein>
    <submittedName>
        <fullName evidence="1">Uncharacterized protein</fullName>
    </submittedName>
</protein>
<evidence type="ECO:0000313" key="2">
    <source>
        <dbReference type="Proteomes" id="UP001500880"/>
    </source>
</evidence>
<comment type="caution">
    <text evidence="1">The sequence shown here is derived from an EMBL/GenBank/DDBJ whole genome shotgun (WGS) entry which is preliminary data.</text>
</comment>
<sequence>MIKKSGGDYNQFWWFKRSQGAGTTAPEIYFAFTQGHKCDIYSNSLKVVIVVSSLPRAAGEPPRAIALRGLT</sequence>
<gene>
    <name evidence="1" type="ORF">GCM10008986_15670</name>
</gene>
<keyword evidence="2" id="KW-1185">Reference proteome</keyword>
<dbReference type="EMBL" id="BAAADO010000003">
    <property type="protein sequence ID" value="GAA0490531.1"/>
    <property type="molecule type" value="Genomic_DNA"/>
</dbReference>
<accession>A0ABP3L0E6</accession>